<organism evidence="22 23">
    <name type="scientific">Podarcis muralis</name>
    <name type="common">Wall lizard</name>
    <name type="synonym">Lacerta muralis</name>
    <dbReference type="NCBI Taxonomy" id="64176"/>
    <lineage>
        <taxon>Eukaryota</taxon>
        <taxon>Metazoa</taxon>
        <taxon>Chordata</taxon>
        <taxon>Craniata</taxon>
        <taxon>Vertebrata</taxon>
        <taxon>Euteleostomi</taxon>
        <taxon>Lepidosauria</taxon>
        <taxon>Squamata</taxon>
        <taxon>Bifurcata</taxon>
        <taxon>Unidentata</taxon>
        <taxon>Episquamata</taxon>
        <taxon>Laterata</taxon>
        <taxon>Lacertibaenia</taxon>
        <taxon>Lacertidae</taxon>
        <taxon>Podarcis</taxon>
    </lineage>
</organism>
<dbReference type="AlphaFoldDB" id="A0A670I1G8"/>
<accession>A0A670I1G8</accession>
<dbReference type="GO" id="GO:0042448">
    <property type="term" value="P:progesterone metabolic process"/>
    <property type="evidence" value="ECO:0007669"/>
    <property type="project" value="Ensembl"/>
</dbReference>
<dbReference type="UniPathway" id="UPA00062"/>
<reference evidence="22" key="3">
    <citation type="submission" date="2025-09" db="UniProtKB">
        <authorList>
            <consortium name="Ensembl"/>
        </authorList>
    </citation>
    <scope>IDENTIFICATION</scope>
</reference>
<evidence type="ECO:0000313" key="22">
    <source>
        <dbReference type="Ensembl" id="ENSPMRP00000005793.1"/>
    </source>
</evidence>
<evidence type="ECO:0000256" key="17">
    <source>
        <dbReference type="ARBA" id="ARBA00032037"/>
    </source>
</evidence>
<dbReference type="GO" id="GO:0020037">
    <property type="term" value="F:heme binding"/>
    <property type="evidence" value="ECO:0007669"/>
    <property type="project" value="Ensembl"/>
</dbReference>
<dbReference type="CDD" id="cd20673">
    <property type="entry name" value="CYP17A1"/>
    <property type="match status" value="1"/>
</dbReference>
<keyword evidence="14" id="KW-0456">Lyase</keyword>
<evidence type="ECO:0000256" key="8">
    <source>
        <dbReference type="ARBA" id="ARBA00022723"/>
    </source>
</evidence>
<keyword evidence="21" id="KW-0732">Signal</keyword>
<sequence length="515" mass="58190">MTVLLAALLLGLALLSFWRMAKGKLEPKANYPRCLPSLPVIGSLFYFIGHTQYHLFFHRLQQKYGSLYSLYMGSSYVVVVHDYTHAKEVLLKKGKIFGGRPQKVTTDLLTRNGKDIAFANYSPVWKVQRKLAHSALSMFGKGSLALEKIICQEAATLCELLSAKQDSPLDMAPELARAVTNVVCTICFNSSYQRGDPEFESMLQYSQGIIDTVAKESTLDIFPWLQFFPNKDLALLRKCVEARDQLLQQKFAKHKELFSDDDSANCLINVLLRAKLNMENNNSQLLPGQELTDDHLLMTVADIFGAGVETTTTVLKWIVLYLLHYPEVQQKIQEELDQKLGFNRFPQLDDRQHLPYLDATISETLRIRPVAPLLIPHEALADTSIGKYDIPKGAHVVINLWSIHHDEKEWDKPGEFNPGRFLDKDGKRIASPSPSYLPFGAGIRVCLGEVLAKMELFLFIAWTLQRFTLSVPQGHTLPEPEGKFGVVLQVPNFKVKATLREAWKAKVREDTSTTN</sequence>
<evidence type="ECO:0000256" key="15">
    <source>
        <dbReference type="ARBA" id="ARBA00023250"/>
    </source>
</evidence>
<dbReference type="FunFam" id="1.10.630.10:FF:000002">
    <property type="entry name" value="Cytochrome P450 1A1"/>
    <property type="match status" value="1"/>
</dbReference>
<evidence type="ECO:0000256" key="21">
    <source>
        <dbReference type="SAM" id="SignalP"/>
    </source>
</evidence>
<comment type="similarity">
    <text evidence="3 20">Belongs to the cytochrome P450 family.</text>
</comment>
<dbReference type="Ensembl" id="ENSPMRT00000006160.1">
    <property type="protein sequence ID" value="ENSPMRP00000005793.1"/>
    <property type="gene ID" value="ENSPMRG00000003910.1"/>
</dbReference>
<dbReference type="Proteomes" id="UP000472272">
    <property type="component" value="Chromosome 5"/>
</dbReference>
<dbReference type="PRINTS" id="PR00463">
    <property type="entry name" value="EP450I"/>
</dbReference>
<keyword evidence="11 20" id="KW-0503">Monooxygenase</keyword>
<evidence type="ECO:0000256" key="16">
    <source>
        <dbReference type="ARBA" id="ARBA00030382"/>
    </source>
</evidence>
<reference evidence="22 23" key="1">
    <citation type="journal article" date="2019" name="Proc. Natl. Acad. Sci. U.S.A.">
        <title>Regulatory changes in pterin and carotenoid genes underlie balanced color polymorphisms in the wall lizard.</title>
        <authorList>
            <person name="Andrade P."/>
            <person name="Pinho C."/>
            <person name="Perez I de Lanuza G."/>
            <person name="Afonso S."/>
            <person name="Brejcha J."/>
            <person name="Rubin C.J."/>
            <person name="Wallerman O."/>
            <person name="Pereira P."/>
            <person name="Sabatino S.J."/>
            <person name="Bellati A."/>
            <person name="Pellitteri-Rosa D."/>
            <person name="Bosakova Z."/>
            <person name="Bunikis I."/>
            <person name="Carretero M.A."/>
            <person name="Feiner N."/>
            <person name="Marsik P."/>
            <person name="Pauperio F."/>
            <person name="Salvi D."/>
            <person name="Soler L."/>
            <person name="While G.M."/>
            <person name="Uller T."/>
            <person name="Font E."/>
            <person name="Andersson L."/>
            <person name="Carneiro M."/>
        </authorList>
    </citation>
    <scope>NUCLEOTIDE SEQUENCE</scope>
</reference>
<evidence type="ECO:0000256" key="5">
    <source>
        <dbReference type="ARBA" id="ARBA00012359"/>
    </source>
</evidence>
<keyword evidence="9 20" id="KW-0560">Oxidoreductase</keyword>
<dbReference type="GO" id="GO:0016829">
    <property type="term" value="F:lyase activity"/>
    <property type="evidence" value="ECO:0007669"/>
    <property type="project" value="UniProtKB-KW"/>
</dbReference>
<reference evidence="22" key="2">
    <citation type="submission" date="2025-08" db="UniProtKB">
        <authorList>
            <consortium name="Ensembl"/>
        </authorList>
    </citation>
    <scope>IDENTIFICATION</scope>
</reference>
<comment type="subcellular location">
    <subcellularLocation>
        <location evidence="2">Membrane</location>
    </subcellularLocation>
</comment>
<evidence type="ECO:0000256" key="14">
    <source>
        <dbReference type="ARBA" id="ARBA00023239"/>
    </source>
</evidence>
<keyword evidence="23" id="KW-1185">Reference proteome</keyword>
<evidence type="ECO:0000256" key="18">
    <source>
        <dbReference type="ARBA" id="ARBA00032167"/>
    </source>
</evidence>
<gene>
    <name evidence="22" type="primary">CYP17A1</name>
</gene>
<dbReference type="InterPro" id="IPR002401">
    <property type="entry name" value="Cyt_P450_E_grp-I"/>
</dbReference>
<dbReference type="EC" id="1.14.14.32" evidence="4"/>
<dbReference type="InterPro" id="IPR001128">
    <property type="entry name" value="Cyt_P450"/>
</dbReference>
<keyword evidence="8 19" id="KW-0479">Metal-binding</keyword>
<evidence type="ECO:0000256" key="6">
    <source>
        <dbReference type="ARBA" id="ARBA00014119"/>
    </source>
</evidence>
<keyword evidence="13" id="KW-0472">Membrane</keyword>
<dbReference type="GO" id="GO:0034651">
    <property type="term" value="P:cortisol biosynthetic process"/>
    <property type="evidence" value="ECO:0007669"/>
    <property type="project" value="Ensembl"/>
</dbReference>
<dbReference type="GO" id="GO:0030424">
    <property type="term" value="C:axon"/>
    <property type="evidence" value="ECO:0007669"/>
    <property type="project" value="Ensembl"/>
</dbReference>
<dbReference type="PRINTS" id="PR00385">
    <property type="entry name" value="P450"/>
</dbReference>
<evidence type="ECO:0000256" key="13">
    <source>
        <dbReference type="ARBA" id="ARBA00023136"/>
    </source>
</evidence>
<comment type="cofactor">
    <cofactor evidence="1 19">
        <name>heme</name>
        <dbReference type="ChEBI" id="CHEBI:30413"/>
    </cofactor>
</comment>
<evidence type="ECO:0000256" key="11">
    <source>
        <dbReference type="ARBA" id="ARBA00023033"/>
    </source>
</evidence>
<evidence type="ECO:0000256" key="20">
    <source>
        <dbReference type="RuleBase" id="RU000461"/>
    </source>
</evidence>
<dbReference type="InterPro" id="IPR036396">
    <property type="entry name" value="Cyt_P450_sf"/>
</dbReference>
<keyword evidence="10 19" id="KW-0408">Iron</keyword>
<evidence type="ECO:0000313" key="23">
    <source>
        <dbReference type="Proteomes" id="UP000472272"/>
    </source>
</evidence>
<dbReference type="PANTHER" id="PTHR24289">
    <property type="entry name" value="STEROID 17-ALPHA-HYDROXYLASE/17,20 LYASE"/>
    <property type="match status" value="1"/>
</dbReference>
<dbReference type="GO" id="GO:0043025">
    <property type="term" value="C:neuronal cell body"/>
    <property type="evidence" value="ECO:0007669"/>
    <property type="project" value="Ensembl"/>
</dbReference>
<dbReference type="GO" id="GO:0005789">
    <property type="term" value="C:endoplasmic reticulum membrane"/>
    <property type="evidence" value="ECO:0007669"/>
    <property type="project" value="Ensembl"/>
</dbReference>
<feature type="chain" id="PRO_5025472198" description="Steroid 17-alpha-hydroxylase/17,20 lyase" evidence="21">
    <location>
        <begin position="24"/>
        <end position="515"/>
    </location>
</feature>
<dbReference type="GO" id="GO:0005506">
    <property type="term" value="F:iron ion binding"/>
    <property type="evidence" value="ECO:0007669"/>
    <property type="project" value="InterPro"/>
</dbReference>
<keyword evidence="15" id="KW-0755">Steroidogenesis</keyword>
<feature type="signal peptide" evidence="21">
    <location>
        <begin position="1"/>
        <end position="23"/>
    </location>
</feature>
<dbReference type="EC" id="1.14.14.19" evidence="5"/>
<evidence type="ECO:0000256" key="1">
    <source>
        <dbReference type="ARBA" id="ARBA00001971"/>
    </source>
</evidence>
<evidence type="ECO:0000256" key="2">
    <source>
        <dbReference type="ARBA" id="ARBA00004370"/>
    </source>
</evidence>
<evidence type="ECO:0000256" key="4">
    <source>
        <dbReference type="ARBA" id="ARBA00012354"/>
    </source>
</evidence>
<dbReference type="InterPro" id="IPR017972">
    <property type="entry name" value="Cyt_P450_CS"/>
</dbReference>
<evidence type="ECO:0000256" key="3">
    <source>
        <dbReference type="ARBA" id="ARBA00010617"/>
    </source>
</evidence>
<dbReference type="GO" id="GO:0004508">
    <property type="term" value="F:steroid 17-alpha-monooxygenase activity"/>
    <property type="evidence" value="ECO:0007669"/>
    <property type="project" value="UniProtKB-EC"/>
</dbReference>
<dbReference type="Pfam" id="PF00067">
    <property type="entry name" value="p450"/>
    <property type="match status" value="1"/>
</dbReference>
<protein>
    <recommendedName>
        <fullName evidence="6">Steroid 17-alpha-hydroxylase/17,20 lyase</fullName>
        <ecNumber evidence="5">1.14.14.19</ecNumber>
        <ecNumber evidence="4">1.14.14.32</ecNumber>
    </recommendedName>
    <alternativeName>
        <fullName evidence="17">CYPXVII</fullName>
    </alternativeName>
    <alternativeName>
        <fullName evidence="16">Cytochrome P450 17A1</fullName>
    </alternativeName>
    <alternativeName>
        <fullName evidence="18">Cytochrome P450-C17</fullName>
    </alternativeName>
</protein>
<evidence type="ECO:0000256" key="9">
    <source>
        <dbReference type="ARBA" id="ARBA00023002"/>
    </source>
</evidence>
<dbReference type="PANTHER" id="PTHR24289:SF13">
    <property type="entry name" value="STEROID 17-ALPHA-HYDROXYLASE_17,20 LYASE"/>
    <property type="match status" value="1"/>
</dbReference>
<keyword evidence="12" id="KW-0443">Lipid metabolism</keyword>
<evidence type="ECO:0000256" key="19">
    <source>
        <dbReference type="PIRSR" id="PIRSR602401-1"/>
    </source>
</evidence>
<dbReference type="OMA" id="GPQEAME"/>
<dbReference type="SUPFAM" id="SSF48264">
    <property type="entry name" value="Cytochrome P450"/>
    <property type="match status" value="1"/>
</dbReference>
<dbReference type="Gene3D" id="1.10.630.10">
    <property type="entry name" value="Cytochrome P450"/>
    <property type="match status" value="1"/>
</dbReference>
<name>A0A670I1G8_PODMU</name>
<evidence type="ECO:0000256" key="10">
    <source>
        <dbReference type="ARBA" id="ARBA00023004"/>
    </source>
</evidence>
<dbReference type="GO" id="GO:0006702">
    <property type="term" value="P:androgen biosynthetic process"/>
    <property type="evidence" value="ECO:0007669"/>
    <property type="project" value="Ensembl"/>
</dbReference>
<proteinExistence type="inferred from homology"/>
<dbReference type="GeneTree" id="ENSGT00940000155588"/>
<feature type="binding site" description="axial binding residue" evidence="19">
    <location>
        <position position="446"/>
    </location>
    <ligand>
        <name>heme</name>
        <dbReference type="ChEBI" id="CHEBI:30413"/>
    </ligand>
    <ligandPart>
        <name>Fe</name>
        <dbReference type="ChEBI" id="CHEBI:18248"/>
    </ligandPart>
</feature>
<evidence type="ECO:0000256" key="12">
    <source>
        <dbReference type="ARBA" id="ARBA00023098"/>
    </source>
</evidence>
<evidence type="ECO:0000256" key="7">
    <source>
        <dbReference type="ARBA" id="ARBA00022617"/>
    </source>
</evidence>
<dbReference type="PROSITE" id="PS00086">
    <property type="entry name" value="CYTOCHROME_P450"/>
    <property type="match status" value="1"/>
</dbReference>
<keyword evidence="7 19" id="KW-0349">Heme</keyword>